<comment type="catalytic activity">
    <reaction evidence="16">
        <text>L-2-aminoadipate(in) + 2-oxoglutarate(out) = L-2-aminoadipate(out) + 2-oxoglutarate(in)</text>
        <dbReference type="Rhea" id="RHEA:71747"/>
        <dbReference type="ChEBI" id="CHEBI:16810"/>
        <dbReference type="ChEBI" id="CHEBI:58672"/>
    </reaction>
</comment>
<evidence type="ECO:0000313" key="24">
    <source>
        <dbReference type="Proteomes" id="UP000494106"/>
    </source>
</evidence>
<name>A0A8S0Z5R0_ARCPL</name>
<evidence type="ECO:0000256" key="7">
    <source>
        <dbReference type="ARBA" id="ARBA00022989"/>
    </source>
</evidence>
<evidence type="ECO:0000313" key="23">
    <source>
        <dbReference type="EMBL" id="CAB3228253.1"/>
    </source>
</evidence>
<keyword evidence="3" id="KW-0813">Transport</keyword>
<reference evidence="24 25" key="1">
    <citation type="submission" date="2020-04" db="EMBL/GenBank/DDBJ databases">
        <authorList>
            <person name="Wallbank WR R."/>
            <person name="Pardo Diaz C."/>
            <person name="Kozak K."/>
            <person name="Martin S."/>
            <person name="Jiggins C."/>
            <person name="Moest M."/>
            <person name="Warren A I."/>
            <person name="Byers J.R.P. K."/>
            <person name="Montejo-Kovacevich G."/>
            <person name="Yen C E."/>
        </authorList>
    </citation>
    <scope>NUCLEOTIDE SEQUENCE [LARGE SCALE GENOMIC DNA]</scope>
</reference>
<evidence type="ECO:0000256" key="21">
    <source>
        <dbReference type="SAM" id="MobiDB-lite"/>
    </source>
</evidence>
<accession>A0A8S0Z5R0</accession>
<comment type="catalytic activity">
    <reaction evidence="19">
        <text>hexanedioate(in) + 2-oxoglutarate(out) = hexanedioate(out) + 2-oxoglutarate(in)</text>
        <dbReference type="Rhea" id="RHEA:71743"/>
        <dbReference type="ChEBI" id="CHEBI:16810"/>
        <dbReference type="ChEBI" id="CHEBI:17128"/>
    </reaction>
</comment>
<dbReference type="PANTHER" id="PTHR46356:SF1">
    <property type="entry name" value="MITOCHONDRIAL 2-OXODICARBOXYLATE CARRIER"/>
    <property type="match status" value="1"/>
</dbReference>
<dbReference type="Pfam" id="PF00153">
    <property type="entry name" value="Mito_carr"/>
    <property type="match status" value="3"/>
</dbReference>
<evidence type="ECO:0000256" key="19">
    <source>
        <dbReference type="ARBA" id="ARBA00048998"/>
    </source>
</evidence>
<evidence type="ECO:0000256" key="20">
    <source>
        <dbReference type="PROSITE-ProRule" id="PRU00282"/>
    </source>
</evidence>
<evidence type="ECO:0000256" key="11">
    <source>
        <dbReference type="ARBA" id="ARBA00039747"/>
    </source>
</evidence>
<comment type="similarity">
    <text evidence="2">Belongs to the mitochondrial carrier (TC 2.A.29) family.</text>
</comment>
<sequence>MSDVERLLKQAAMQIGAGGSAGFVEVCIMHPLDLVKTRLQLQATKQTIVSSDPHYYTGIVDCMNKMYKYEGFTSFWKGILPPIVAETPKRAVKFATFEQYKKLFLFGSSSPTPLTFSLAGLGAGITEAILVNPFEVVKVTLQSNKALATEIPSTWSVTRQIVREHGLGSRGLNKGLTATIARNGVFNMVYFGFYHSVKGIVPEHEDPFLEFARKVAIGFTSGVLGSCVNIPFDVAKSRIQGPQPTPGIVKYRSTTGAIALVYREEGFRALYKGLLPKVLRLGPGGAIMLFIIITGYKLLHSVRSTKMEQMQQPPISHLVQVYQPSVSSTIHISHPTLPTSGGKLTYQQAMSSESLSIPVSSHHVAEIQTQIQISQNQIVMSCQQGLQSLQPLQSQSHILQSSDMTQSLQIASHVLLPQHMLMNGVPPYYNQYEYPKEHYTGNHKDQSLLAKLEPEMQLVEKDAECEVDETSPVTKKRRSRSQTSNPTSWACNVRKVKHQRGEAYISRRGKFVPERQIKNTKDCLKSCKYKCSEKVTDEDRENIFKAFYTLSVNEKRFFLLNTTERVYIKRNTSDTHKRKFSFKYYFLLKSDRHTVCKKFYLGTLAISQKPVYNVHMRKTDMNIPKPDGRGHNKASSHSLPLEVKDRVRKHICSFTTVDSKPILQNSKKKQFLDPNLNIKQMYNMYFSDCHRENMVPVKESMYRKILKTEFNLSFRKLKTDSQLCGRCKGSIKKK</sequence>
<evidence type="ECO:0000256" key="2">
    <source>
        <dbReference type="ARBA" id="ARBA00006375"/>
    </source>
</evidence>
<dbReference type="InterPro" id="IPR018108">
    <property type="entry name" value="MCP_transmembrane"/>
</dbReference>
<feature type="region of interest" description="Disordered" evidence="21">
    <location>
        <begin position="463"/>
        <end position="488"/>
    </location>
</feature>
<dbReference type="OrthoDB" id="434783at2759"/>
<dbReference type="Proteomes" id="UP000494106">
    <property type="component" value="Unassembled WGS sequence"/>
</dbReference>
<evidence type="ECO:0000256" key="8">
    <source>
        <dbReference type="ARBA" id="ARBA00023128"/>
    </source>
</evidence>
<organism evidence="22 24">
    <name type="scientific">Arctia plantaginis</name>
    <name type="common">Wood tiger moth</name>
    <name type="synonym">Phalaena plantaginis</name>
    <dbReference type="NCBI Taxonomy" id="874455"/>
    <lineage>
        <taxon>Eukaryota</taxon>
        <taxon>Metazoa</taxon>
        <taxon>Ecdysozoa</taxon>
        <taxon>Arthropoda</taxon>
        <taxon>Hexapoda</taxon>
        <taxon>Insecta</taxon>
        <taxon>Pterygota</taxon>
        <taxon>Neoptera</taxon>
        <taxon>Endopterygota</taxon>
        <taxon>Lepidoptera</taxon>
        <taxon>Glossata</taxon>
        <taxon>Ditrysia</taxon>
        <taxon>Noctuoidea</taxon>
        <taxon>Erebidae</taxon>
        <taxon>Arctiinae</taxon>
        <taxon>Arctia</taxon>
    </lineage>
</organism>
<keyword evidence="4 20" id="KW-0812">Transmembrane</keyword>
<dbReference type="InterPro" id="IPR023395">
    <property type="entry name" value="MCP_dom_sf"/>
</dbReference>
<dbReference type="Proteomes" id="UP000494256">
    <property type="component" value="Unassembled WGS sequence"/>
</dbReference>
<evidence type="ECO:0000256" key="6">
    <source>
        <dbReference type="ARBA" id="ARBA00022792"/>
    </source>
</evidence>
<evidence type="ECO:0000256" key="9">
    <source>
        <dbReference type="ARBA" id="ARBA00023136"/>
    </source>
</evidence>
<evidence type="ECO:0000256" key="10">
    <source>
        <dbReference type="ARBA" id="ARBA00036018"/>
    </source>
</evidence>
<keyword evidence="5" id="KW-0677">Repeat</keyword>
<keyword evidence="6" id="KW-0999">Mitochondrion inner membrane</keyword>
<evidence type="ECO:0000313" key="22">
    <source>
        <dbReference type="EMBL" id="CAB3227877.1"/>
    </source>
</evidence>
<comment type="catalytic activity">
    <reaction evidence="17">
        <text>2-oxoheptanedioate(in) + 2-oxoglutarate(out) = 2-oxoheptanedioate(out) + 2-oxoglutarate(in)</text>
        <dbReference type="Rhea" id="RHEA:71755"/>
        <dbReference type="ChEBI" id="CHEBI:16810"/>
        <dbReference type="ChEBI" id="CHEBI:72701"/>
    </reaction>
</comment>
<dbReference type="InterPro" id="IPR051752">
    <property type="entry name" value="Mito_2-oxodicarb_carrier"/>
</dbReference>
<evidence type="ECO:0000256" key="1">
    <source>
        <dbReference type="ARBA" id="ARBA00004448"/>
    </source>
</evidence>
<comment type="catalytic activity">
    <reaction evidence="15">
        <text>citrate(in) + 2-oxoglutarate(out) = citrate(out) + 2-oxoglutarate(in)</text>
        <dbReference type="Rhea" id="RHEA:71763"/>
        <dbReference type="ChEBI" id="CHEBI:16810"/>
        <dbReference type="ChEBI" id="CHEBI:16947"/>
    </reaction>
</comment>
<evidence type="ECO:0000256" key="13">
    <source>
        <dbReference type="ARBA" id="ARBA00046087"/>
    </source>
</evidence>
<comment type="catalytic activity">
    <reaction evidence="10">
        <text>2-oxoadipate(in) + 2-oxoglutarate(out) = 2-oxoadipate(out) + 2-oxoglutarate(in)</text>
        <dbReference type="Rhea" id="RHEA:71739"/>
        <dbReference type="ChEBI" id="CHEBI:16810"/>
        <dbReference type="ChEBI" id="CHEBI:57499"/>
    </reaction>
</comment>
<evidence type="ECO:0000256" key="15">
    <source>
        <dbReference type="ARBA" id="ARBA00048003"/>
    </source>
</evidence>
<evidence type="ECO:0000256" key="16">
    <source>
        <dbReference type="ARBA" id="ARBA00048303"/>
    </source>
</evidence>
<comment type="subcellular location">
    <subcellularLocation>
        <location evidence="1">Mitochondrion inner membrane</location>
        <topology evidence="1">Multi-pass membrane protein</topology>
    </subcellularLocation>
</comment>
<evidence type="ECO:0000256" key="4">
    <source>
        <dbReference type="ARBA" id="ARBA00022692"/>
    </source>
</evidence>
<feature type="repeat" description="Solcar" evidence="20">
    <location>
        <begin position="111"/>
        <end position="200"/>
    </location>
</feature>
<keyword evidence="9 20" id="KW-0472">Membrane</keyword>
<dbReference type="SUPFAM" id="SSF103506">
    <property type="entry name" value="Mitochondrial carrier"/>
    <property type="match status" value="1"/>
</dbReference>
<keyword evidence="8" id="KW-0496">Mitochondrion</keyword>
<comment type="function">
    <text evidence="13">Transports dicarboxylates across the inner membranes of mitochondria by a counter-exchange mechanism. Can transport 2-oxoadipate (2-oxohexanedioate), 2-oxoglutarate, adipate (hexanedioate), glutarate, and to a lesser extent, pimelate (heptanedioate), 2-oxopimelate (2-oxoheptanedioate), 2-aminoadipate (2-aminohexanedioate), oxaloacetate, and citrate. Plays a central role in catabolism of lysine, hydroxylysine, and tryptophan, by transporting common metabolite intermediates (such as 2-oxoadipate) into the mitochondria, where it is converted into acetyl-CoA and can enter the citric acid (TCA) cycle.</text>
</comment>
<keyword evidence="7" id="KW-1133">Transmembrane helix</keyword>
<evidence type="ECO:0000256" key="3">
    <source>
        <dbReference type="ARBA" id="ARBA00022448"/>
    </source>
</evidence>
<keyword evidence="24" id="KW-1185">Reference proteome</keyword>
<evidence type="ECO:0000256" key="5">
    <source>
        <dbReference type="ARBA" id="ARBA00022737"/>
    </source>
</evidence>
<evidence type="ECO:0000256" key="14">
    <source>
        <dbReference type="ARBA" id="ARBA00047537"/>
    </source>
</evidence>
<dbReference type="EMBL" id="CADEBD010000282">
    <property type="protein sequence ID" value="CAB3228253.1"/>
    <property type="molecule type" value="Genomic_DNA"/>
</dbReference>
<feature type="repeat" description="Solcar" evidence="20">
    <location>
        <begin position="209"/>
        <end position="298"/>
    </location>
</feature>
<protein>
    <recommendedName>
        <fullName evidence="11">Mitochondrial 2-oxodicarboxylate carrier</fullName>
    </recommendedName>
    <alternativeName>
        <fullName evidence="12">Solute carrier family 25 member 21</fullName>
    </alternativeName>
</protein>
<dbReference type="PROSITE" id="PS50920">
    <property type="entry name" value="SOLCAR"/>
    <property type="match status" value="3"/>
</dbReference>
<dbReference type="PANTHER" id="PTHR46356">
    <property type="entry name" value="MITOCHONDRIAL 2-OXODICARBOXYLATE CARRIER"/>
    <property type="match status" value="1"/>
</dbReference>
<evidence type="ECO:0000313" key="25">
    <source>
        <dbReference type="Proteomes" id="UP000494256"/>
    </source>
</evidence>
<gene>
    <name evidence="22" type="ORF">APLA_LOCUS3435</name>
    <name evidence="23" type="ORF">APLA_LOCUS3468</name>
</gene>
<dbReference type="GO" id="GO:0005743">
    <property type="term" value="C:mitochondrial inner membrane"/>
    <property type="evidence" value="ECO:0007669"/>
    <property type="project" value="UniProtKB-SubCell"/>
</dbReference>
<proteinExistence type="inferred from homology"/>
<evidence type="ECO:0000256" key="17">
    <source>
        <dbReference type="ARBA" id="ARBA00048581"/>
    </source>
</evidence>
<dbReference type="AlphaFoldDB" id="A0A8S0Z5R0"/>
<comment type="catalytic activity">
    <reaction evidence="14">
        <text>heptanedioate(in) + 2-oxoglutarate(out) = heptanedioate(out) + 2-oxoglutarate(in)</text>
        <dbReference type="Rhea" id="RHEA:71759"/>
        <dbReference type="ChEBI" id="CHEBI:16810"/>
        <dbReference type="ChEBI" id="CHEBI:36165"/>
    </reaction>
</comment>
<evidence type="ECO:0000256" key="12">
    <source>
        <dbReference type="ARBA" id="ARBA00041874"/>
    </source>
</evidence>
<comment type="caution">
    <text evidence="22">The sequence shown here is derived from an EMBL/GenBank/DDBJ whole genome shotgun (WGS) entry which is preliminary data.</text>
</comment>
<evidence type="ECO:0000256" key="18">
    <source>
        <dbReference type="ARBA" id="ARBA00048920"/>
    </source>
</evidence>
<dbReference type="EMBL" id="CADEBC010000301">
    <property type="protein sequence ID" value="CAB3227877.1"/>
    <property type="molecule type" value="Genomic_DNA"/>
</dbReference>
<dbReference type="Gene3D" id="1.50.40.10">
    <property type="entry name" value="Mitochondrial carrier domain"/>
    <property type="match status" value="1"/>
</dbReference>
<feature type="repeat" description="Solcar" evidence="20">
    <location>
        <begin position="9"/>
        <end position="103"/>
    </location>
</feature>
<comment type="catalytic activity">
    <reaction evidence="18">
        <text>glutarate(in) + 2-oxoglutarate(out) = glutarate(out) + 2-oxoglutarate(in)</text>
        <dbReference type="Rhea" id="RHEA:71751"/>
        <dbReference type="ChEBI" id="CHEBI:16810"/>
        <dbReference type="ChEBI" id="CHEBI:30921"/>
    </reaction>
</comment>